<sequence length="514" mass="60654">MREELVKKLELLQSNTMTTEQMAKESEARHKAEEDALKNHHFLMQKLRDEQFQKSQEIFKSNHDFKTHQNILLSCKNLLRTLNSKLEKIDKNILRQQEIIYNQDYTIQQFERRIGRMKGEIKEEDRANHEAQLKVLDGELDQAVKSLEGMRNQLEFSETDLRRVKRDIIKIKKDEEHVQTLLKTQDVQLESCEKELVKLKADRKEILVEKNMLEVDIEQLKKAQEKNIGICTDVEKDRSQLETSLKLKMKEIVSYEQMVKSEKNMVSQENSNLRMEIQSRNSKIEKLMNRYEIINYSMMGAQGMEEDRTQAYYVIKAAQEREALQRHGDRLDAEIRKLERETHAMQNTLDVMKGCNQAFRQGHKIVNQSSEEIKELQDAQELFRNQFALLKTTKAQYKELSDNCTTLKGTCALLSRDSELFETQLENLKREDKIRQADVNKMSERLHKTLDSLRKLKRKCAVKFDESKVEKTKRDIEVRTFAIRFMLPLDKNNDRFPREYGKGARLSSADEVLT</sequence>
<feature type="coiled-coil region" evidence="5">
    <location>
        <begin position="411"/>
        <end position="459"/>
    </location>
</feature>
<evidence type="ECO:0000256" key="1">
    <source>
        <dbReference type="ARBA" id="ARBA00005805"/>
    </source>
</evidence>
<evidence type="ECO:0000256" key="4">
    <source>
        <dbReference type="ARBA" id="ARBA00045182"/>
    </source>
</evidence>
<evidence type="ECO:0000313" key="7">
    <source>
        <dbReference type="Proteomes" id="UP001626550"/>
    </source>
</evidence>
<protein>
    <recommendedName>
        <fullName evidence="2">Coiled-coil domain-containing protein 39</fullName>
    </recommendedName>
</protein>
<comment type="similarity">
    <text evidence="1">Belongs to the CCDC39 family.</text>
</comment>
<reference evidence="6 7" key="1">
    <citation type="submission" date="2024-11" db="EMBL/GenBank/DDBJ databases">
        <title>Adaptive evolution of stress response genes in parasites aligns with host niche diversity.</title>
        <authorList>
            <person name="Hahn C."/>
            <person name="Resl P."/>
        </authorList>
    </citation>
    <scope>NUCLEOTIDE SEQUENCE [LARGE SCALE GENOMIC DNA]</scope>
    <source>
        <strain evidence="6">EGGRZ-B1_66</strain>
        <tissue evidence="6">Body</tissue>
    </source>
</reference>
<evidence type="ECO:0000313" key="6">
    <source>
        <dbReference type="EMBL" id="KAL3318026.1"/>
    </source>
</evidence>
<proteinExistence type="inferred from homology"/>
<keyword evidence="3 5" id="KW-0175">Coiled coil</keyword>
<dbReference type="PANTHER" id="PTHR18962">
    <property type="entry name" value="COILED-COIL DOMAIN-CONTAINING PROTEIN 39"/>
    <property type="match status" value="1"/>
</dbReference>
<comment type="function">
    <text evidence="4">Required for assembly of dynein regulatory complex (DRC) and inner dynein arm (IDA) complexes, which are responsible for ciliary beat regulation, thereby playing a central role in motility in cilia and flagella. Probably acts together with CCDC40 to form a molecular ruler that determines the 96 nanometer (nm) repeat length and arrangements of components in cilia and flagella. Not required for outer dynein arm complexes assembly.</text>
</comment>
<evidence type="ECO:0000256" key="5">
    <source>
        <dbReference type="SAM" id="Coils"/>
    </source>
</evidence>
<dbReference type="PANTHER" id="PTHR18962:SF0">
    <property type="entry name" value="COILED-COIL DOMAIN-CONTAINING PROTEIN 39"/>
    <property type="match status" value="1"/>
</dbReference>
<dbReference type="Proteomes" id="UP001626550">
    <property type="component" value="Unassembled WGS sequence"/>
</dbReference>
<keyword evidence="7" id="KW-1185">Reference proteome</keyword>
<evidence type="ECO:0000256" key="3">
    <source>
        <dbReference type="ARBA" id="ARBA00023054"/>
    </source>
</evidence>
<dbReference type="EMBL" id="JBJKFK010000297">
    <property type="protein sequence ID" value="KAL3318026.1"/>
    <property type="molecule type" value="Genomic_DNA"/>
</dbReference>
<feature type="coiled-coil region" evidence="5">
    <location>
        <begin position="107"/>
        <end position="223"/>
    </location>
</feature>
<name>A0ABD2QH06_9PLAT</name>
<evidence type="ECO:0000256" key="2">
    <source>
        <dbReference type="ARBA" id="ARBA00016725"/>
    </source>
</evidence>
<dbReference type="AlphaFoldDB" id="A0ABD2QH06"/>
<comment type="caution">
    <text evidence="6">The sequence shown here is derived from an EMBL/GenBank/DDBJ whole genome shotgun (WGS) entry which is preliminary data.</text>
</comment>
<feature type="coiled-coil region" evidence="5">
    <location>
        <begin position="321"/>
        <end position="386"/>
    </location>
</feature>
<gene>
    <name evidence="6" type="primary">CCDC39_2</name>
    <name evidence="6" type="ORF">Ciccas_003315</name>
</gene>
<accession>A0ABD2QH06</accession>
<organism evidence="6 7">
    <name type="scientific">Cichlidogyrus casuarinus</name>
    <dbReference type="NCBI Taxonomy" id="1844966"/>
    <lineage>
        <taxon>Eukaryota</taxon>
        <taxon>Metazoa</taxon>
        <taxon>Spiralia</taxon>
        <taxon>Lophotrochozoa</taxon>
        <taxon>Platyhelminthes</taxon>
        <taxon>Monogenea</taxon>
        <taxon>Monopisthocotylea</taxon>
        <taxon>Dactylogyridea</taxon>
        <taxon>Ancyrocephalidae</taxon>
        <taxon>Cichlidogyrus</taxon>
    </lineage>
</organism>
<dbReference type="Pfam" id="PF24161">
    <property type="entry name" value="CCDC39"/>
    <property type="match status" value="1"/>
</dbReference>
<dbReference type="InterPro" id="IPR033290">
    <property type="entry name" value="CCDC39"/>
</dbReference>